<sequence length="107" mass="12420">MKVVSIVGMAGAGKSEVARVFEENGFIRIRFGDITDEEIRKRGLELNEENERHIRELLRQEYGMSAYARLNLARIDSALKNSNVVIDGLYSWEEYTFLKDYYGEDFC</sequence>
<dbReference type="Pfam" id="PF13238">
    <property type="entry name" value="AAA_18"/>
    <property type="match status" value="1"/>
</dbReference>
<organism evidence="1">
    <name type="scientific">marine sediment metagenome</name>
    <dbReference type="NCBI Taxonomy" id="412755"/>
    <lineage>
        <taxon>unclassified sequences</taxon>
        <taxon>metagenomes</taxon>
        <taxon>ecological metagenomes</taxon>
    </lineage>
</organism>
<dbReference type="SUPFAM" id="SSF52540">
    <property type="entry name" value="P-loop containing nucleoside triphosphate hydrolases"/>
    <property type="match status" value="1"/>
</dbReference>
<reference evidence="1" key="1">
    <citation type="journal article" date="2014" name="Front. Microbiol.">
        <title>High frequency of phylogenetically diverse reductive dehalogenase-homologous genes in deep subseafloor sedimentary metagenomes.</title>
        <authorList>
            <person name="Kawai M."/>
            <person name="Futagami T."/>
            <person name="Toyoda A."/>
            <person name="Takaki Y."/>
            <person name="Nishi S."/>
            <person name="Hori S."/>
            <person name="Arai W."/>
            <person name="Tsubouchi T."/>
            <person name="Morono Y."/>
            <person name="Uchiyama I."/>
            <person name="Ito T."/>
            <person name="Fujiyama A."/>
            <person name="Inagaki F."/>
            <person name="Takami H."/>
        </authorList>
    </citation>
    <scope>NUCLEOTIDE SEQUENCE</scope>
    <source>
        <strain evidence="1">Expedition CK06-06</strain>
    </source>
</reference>
<proteinExistence type="predicted"/>
<gene>
    <name evidence="1" type="ORF">S03H2_39327</name>
</gene>
<evidence type="ECO:0000313" key="1">
    <source>
        <dbReference type="EMBL" id="GAH48366.1"/>
    </source>
</evidence>
<accession>X1FRQ5</accession>
<comment type="caution">
    <text evidence="1">The sequence shown here is derived from an EMBL/GenBank/DDBJ whole genome shotgun (WGS) entry which is preliminary data.</text>
</comment>
<dbReference type="PANTHER" id="PTHR41930:SF1">
    <property type="entry name" value="DEPHOSPHO-COA KINASE"/>
    <property type="match status" value="1"/>
</dbReference>
<name>X1FRQ5_9ZZZZ</name>
<dbReference type="Gene3D" id="3.40.50.300">
    <property type="entry name" value="P-loop containing nucleotide triphosphate hydrolases"/>
    <property type="match status" value="1"/>
</dbReference>
<evidence type="ECO:0008006" key="2">
    <source>
        <dbReference type="Google" id="ProtNLM"/>
    </source>
</evidence>
<dbReference type="EMBL" id="BARU01024301">
    <property type="protein sequence ID" value="GAH48366.1"/>
    <property type="molecule type" value="Genomic_DNA"/>
</dbReference>
<dbReference type="PANTHER" id="PTHR41930">
    <property type="entry name" value="UPF0200 PROTEIN MJ1399"/>
    <property type="match status" value="1"/>
</dbReference>
<dbReference type="InterPro" id="IPR027417">
    <property type="entry name" value="P-loop_NTPase"/>
</dbReference>
<protein>
    <recommendedName>
        <fullName evidence="2">Dephospho-CoA kinase</fullName>
    </recommendedName>
</protein>
<feature type="non-terminal residue" evidence="1">
    <location>
        <position position="107"/>
    </location>
</feature>
<dbReference type="AlphaFoldDB" id="X1FRQ5"/>